<accession>A0A5C2SMI4</accession>
<name>A0A5C2SMI4_9APHY</name>
<proteinExistence type="predicted"/>
<evidence type="ECO:0000313" key="1">
    <source>
        <dbReference type="EMBL" id="RPD64494.1"/>
    </source>
</evidence>
<dbReference type="AlphaFoldDB" id="A0A5C2SMI4"/>
<dbReference type="EMBL" id="ML122254">
    <property type="protein sequence ID" value="RPD64494.1"/>
    <property type="molecule type" value="Genomic_DNA"/>
</dbReference>
<sequence>MQVLRSEHLQCWLPSVRTLWWSTRDPGATWFNETESEKRPIIQELAGRLPNLSLLLLEINWSDHPPHPSTFRTFARFKALTTLRLIRCRFPSFAAFRYTITSLPSLDSLAVQFVLWPYKPQIQLGAPSTLALRELSVHCGLDVSWHDIRMQEDCAAGFMQWARDSIRDVAYFPIHYREFSSRGHDALLSPFGPSIQDLAIHVYTVENYDHQQKQFGSIGTIQCYME</sequence>
<dbReference type="Proteomes" id="UP000313359">
    <property type="component" value="Unassembled WGS sequence"/>
</dbReference>
<keyword evidence="2" id="KW-1185">Reference proteome</keyword>
<dbReference type="OrthoDB" id="2753739at2759"/>
<protein>
    <submittedName>
        <fullName evidence="1">Uncharacterized protein</fullName>
    </submittedName>
</protein>
<evidence type="ECO:0000313" key="2">
    <source>
        <dbReference type="Proteomes" id="UP000313359"/>
    </source>
</evidence>
<organism evidence="1 2">
    <name type="scientific">Lentinus tigrinus ALCF2SS1-6</name>
    <dbReference type="NCBI Taxonomy" id="1328759"/>
    <lineage>
        <taxon>Eukaryota</taxon>
        <taxon>Fungi</taxon>
        <taxon>Dikarya</taxon>
        <taxon>Basidiomycota</taxon>
        <taxon>Agaricomycotina</taxon>
        <taxon>Agaricomycetes</taxon>
        <taxon>Polyporales</taxon>
        <taxon>Polyporaceae</taxon>
        <taxon>Lentinus</taxon>
    </lineage>
</organism>
<reference evidence="1" key="1">
    <citation type="journal article" date="2018" name="Genome Biol. Evol.">
        <title>Genomics and development of Lentinus tigrinus, a white-rot wood-decaying mushroom with dimorphic fruiting bodies.</title>
        <authorList>
            <person name="Wu B."/>
            <person name="Xu Z."/>
            <person name="Knudson A."/>
            <person name="Carlson A."/>
            <person name="Chen N."/>
            <person name="Kovaka S."/>
            <person name="LaButti K."/>
            <person name="Lipzen A."/>
            <person name="Pennachio C."/>
            <person name="Riley R."/>
            <person name="Schakwitz W."/>
            <person name="Umezawa K."/>
            <person name="Ohm R.A."/>
            <person name="Grigoriev I.V."/>
            <person name="Nagy L.G."/>
            <person name="Gibbons J."/>
            <person name="Hibbett D."/>
        </authorList>
    </citation>
    <scope>NUCLEOTIDE SEQUENCE [LARGE SCALE GENOMIC DNA]</scope>
    <source>
        <strain evidence="1">ALCF2SS1-6</strain>
    </source>
</reference>
<gene>
    <name evidence="1" type="ORF">L227DRAFT_572030</name>
</gene>